<dbReference type="AlphaFoldDB" id="A0A7Y2E818"/>
<comment type="similarity">
    <text evidence="1 5">Belongs to the bacterial ribosomal protein bL33 family.</text>
</comment>
<organism evidence="6 7">
    <name type="scientific">Eiseniibacteriota bacterium</name>
    <dbReference type="NCBI Taxonomy" id="2212470"/>
    <lineage>
        <taxon>Bacteria</taxon>
        <taxon>Candidatus Eiseniibacteriota</taxon>
    </lineage>
</organism>
<sequence length="53" mass="6402">MAKKGNREIIKLKSTESPYTYTTTKNKRNTPDRIEMRKYDPVIRKHCLFKESR</sequence>
<keyword evidence="2 5" id="KW-0689">Ribosomal protein</keyword>
<dbReference type="EMBL" id="JABDJR010000362">
    <property type="protein sequence ID" value="NNF06914.1"/>
    <property type="molecule type" value="Genomic_DNA"/>
</dbReference>
<accession>A0A7Y2E818</accession>
<keyword evidence="3 5" id="KW-0687">Ribonucleoprotein</keyword>
<dbReference type="Proteomes" id="UP000547674">
    <property type="component" value="Unassembled WGS sequence"/>
</dbReference>
<proteinExistence type="inferred from homology"/>
<evidence type="ECO:0000313" key="7">
    <source>
        <dbReference type="Proteomes" id="UP000547674"/>
    </source>
</evidence>
<dbReference type="PANTHER" id="PTHR15238:SF1">
    <property type="entry name" value="LARGE RIBOSOMAL SUBUNIT PROTEIN BL33M"/>
    <property type="match status" value="1"/>
</dbReference>
<dbReference type="PANTHER" id="PTHR15238">
    <property type="entry name" value="54S RIBOSOMAL PROTEIN L39, MITOCHONDRIAL"/>
    <property type="match status" value="1"/>
</dbReference>
<dbReference type="HAMAP" id="MF_00294">
    <property type="entry name" value="Ribosomal_bL33"/>
    <property type="match status" value="1"/>
</dbReference>
<dbReference type="SUPFAM" id="SSF57829">
    <property type="entry name" value="Zn-binding ribosomal proteins"/>
    <property type="match status" value="1"/>
</dbReference>
<evidence type="ECO:0000256" key="4">
    <source>
        <dbReference type="ARBA" id="ARBA00035176"/>
    </source>
</evidence>
<dbReference type="GO" id="GO:0003735">
    <property type="term" value="F:structural constituent of ribosome"/>
    <property type="evidence" value="ECO:0007669"/>
    <property type="project" value="InterPro"/>
</dbReference>
<evidence type="ECO:0000256" key="3">
    <source>
        <dbReference type="ARBA" id="ARBA00023274"/>
    </source>
</evidence>
<dbReference type="InterPro" id="IPR011332">
    <property type="entry name" value="Ribosomal_zn-bd"/>
</dbReference>
<evidence type="ECO:0000256" key="1">
    <source>
        <dbReference type="ARBA" id="ARBA00007596"/>
    </source>
</evidence>
<comment type="caution">
    <text evidence="6">The sequence shown here is derived from an EMBL/GenBank/DDBJ whole genome shotgun (WGS) entry which is preliminary data.</text>
</comment>
<dbReference type="InterPro" id="IPR038584">
    <property type="entry name" value="Ribosomal_bL33_sf"/>
</dbReference>
<dbReference type="Pfam" id="PF00471">
    <property type="entry name" value="Ribosomal_L33"/>
    <property type="match status" value="1"/>
</dbReference>
<dbReference type="GO" id="GO:0006412">
    <property type="term" value="P:translation"/>
    <property type="evidence" value="ECO:0007669"/>
    <property type="project" value="UniProtKB-UniRule"/>
</dbReference>
<dbReference type="GO" id="GO:0022625">
    <property type="term" value="C:cytosolic large ribosomal subunit"/>
    <property type="evidence" value="ECO:0007669"/>
    <property type="project" value="TreeGrafter"/>
</dbReference>
<evidence type="ECO:0000256" key="5">
    <source>
        <dbReference type="HAMAP-Rule" id="MF_00294"/>
    </source>
</evidence>
<dbReference type="NCBIfam" id="TIGR01023">
    <property type="entry name" value="rpmG_bact"/>
    <property type="match status" value="1"/>
</dbReference>
<evidence type="ECO:0000313" key="6">
    <source>
        <dbReference type="EMBL" id="NNF06914.1"/>
    </source>
</evidence>
<protein>
    <recommendedName>
        <fullName evidence="4 5">Large ribosomal subunit protein bL33</fullName>
    </recommendedName>
</protein>
<dbReference type="InterPro" id="IPR018264">
    <property type="entry name" value="Ribosomal_bL33_CS"/>
</dbReference>
<dbReference type="InterPro" id="IPR001705">
    <property type="entry name" value="Ribosomal_bL33"/>
</dbReference>
<reference evidence="6 7" key="1">
    <citation type="submission" date="2020-03" db="EMBL/GenBank/DDBJ databases">
        <title>Metabolic flexibility allows generalist bacteria to become dominant in a frequently disturbed ecosystem.</title>
        <authorList>
            <person name="Chen Y.-J."/>
            <person name="Leung P.M."/>
            <person name="Bay S.K."/>
            <person name="Hugenholtz P."/>
            <person name="Kessler A.J."/>
            <person name="Shelley G."/>
            <person name="Waite D.W."/>
            <person name="Cook P.L."/>
            <person name="Greening C."/>
        </authorList>
    </citation>
    <scope>NUCLEOTIDE SEQUENCE [LARGE SCALE GENOMIC DNA]</scope>
    <source>
        <strain evidence="6">SS_bin_28</strain>
    </source>
</reference>
<gene>
    <name evidence="5 6" type="primary">rpmG</name>
    <name evidence="6" type="ORF">HKN21_09155</name>
</gene>
<name>A0A7Y2E818_UNCEI</name>
<dbReference type="Gene3D" id="2.20.28.120">
    <property type="entry name" value="Ribosomal protein L33"/>
    <property type="match status" value="1"/>
</dbReference>
<dbReference type="PROSITE" id="PS00582">
    <property type="entry name" value="RIBOSOMAL_L33"/>
    <property type="match status" value="1"/>
</dbReference>
<dbReference type="NCBIfam" id="NF001860">
    <property type="entry name" value="PRK00595.1"/>
    <property type="match status" value="1"/>
</dbReference>
<evidence type="ECO:0000256" key="2">
    <source>
        <dbReference type="ARBA" id="ARBA00022980"/>
    </source>
</evidence>